<dbReference type="GO" id="GO:0005829">
    <property type="term" value="C:cytosol"/>
    <property type="evidence" value="ECO:0007669"/>
    <property type="project" value="TreeGrafter"/>
</dbReference>
<feature type="domain" description="NADH:flavin oxidoreductase/NADH oxidase N-terminal" evidence="1">
    <location>
        <begin position="5"/>
        <end position="362"/>
    </location>
</feature>
<sequence length="377" mass="40639">MTNPLFQPLRIRSLELSNRIVMSPMTRTYSIEGVPGRDVADYYRRRAEGGTGLIVTEGVAIDHETAVDHANVPNLHTPAAQAGWRKVVDDVHAAGGKIVPQLWHVGPLWGAMTQMDPSLKPMRPSGEWGPLGVTSYSAAYVERAQASTEAMTEQDIQDVIDAYVRSAKHAVELGFDGIAIHGGHGYLLDSFFWEGTNQRDDAWGGDLERRTKFPAAVVAAIRAAIGPDLPIIYRFSQHKQQDFTAKIAETPEELGVILGALVDAGVDVLDASIRRFDVPAFEGSDLSLAGWAKKLTGAITMAVGSVGIGKSLRDSRIEGVAPVVDNIPQLEERIGSGEFDLIAIGRLHLADPALATTLRDGSPLPAFDRAVHEGSLI</sequence>
<evidence type="ECO:0000313" key="2">
    <source>
        <dbReference type="EMBL" id="KAB2582354.1"/>
    </source>
</evidence>
<dbReference type="InterPro" id="IPR045247">
    <property type="entry name" value="Oye-like"/>
</dbReference>
<dbReference type="SUPFAM" id="SSF51395">
    <property type="entry name" value="FMN-linked oxidoreductases"/>
    <property type="match status" value="1"/>
</dbReference>
<evidence type="ECO:0000313" key="3">
    <source>
        <dbReference type="Proteomes" id="UP000325576"/>
    </source>
</evidence>
<dbReference type="Pfam" id="PF00724">
    <property type="entry name" value="Oxidored_FMN"/>
    <property type="match status" value="1"/>
</dbReference>
<dbReference type="InterPro" id="IPR001155">
    <property type="entry name" value="OxRdtase_FMN_N"/>
</dbReference>
<gene>
    <name evidence="2" type="ORF">BS297_26165</name>
</gene>
<comment type="caution">
    <text evidence="2">The sequence shown here is derived from an EMBL/GenBank/DDBJ whole genome shotgun (WGS) entry which is preliminary data.</text>
</comment>
<dbReference type="GO" id="GO:0016491">
    <property type="term" value="F:oxidoreductase activity"/>
    <property type="evidence" value="ECO:0007669"/>
    <property type="project" value="InterPro"/>
</dbReference>
<accession>A0A0C2VJQ9</accession>
<evidence type="ECO:0000259" key="1">
    <source>
        <dbReference type="Pfam" id="PF00724"/>
    </source>
</evidence>
<dbReference type="GO" id="GO:0010181">
    <property type="term" value="F:FMN binding"/>
    <property type="evidence" value="ECO:0007669"/>
    <property type="project" value="InterPro"/>
</dbReference>
<organism evidence="2 3">
    <name type="scientific">Rhodococcus erythropolis</name>
    <name type="common">Arthrobacter picolinophilus</name>
    <dbReference type="NCBI Taxonomy" id="1833"/>
    <lineage>
        <taxon>Bacteria</taxon>
        <taxon>Bacillati</taxon>
        <taxon>Actinomycetota</taxon>
        <taxon>Actinomycetes</taxon>
        <taxon>Mycobacteriales</taxon>
        <taxon>Nocardiaceae</taxon>
        <taxon>Rhodococcus</taxon>
        <taxon>Rhodococcus erythropolis group</taxon>
    </lineage>
</organism>
<dbReference type="Proteomes" id="UP000325576">
    <property type="component" value="Unassembled WGS sequence"/>
</dbReference>
<dbReference type="Gene3D" id="3.20.20.70">
    <property type="entry name" value="Aldolase class I"/>
    <property type="match status" value="1"/>
</dbReference>
<dbReference type="InterPro" id="IPR013785">
    <property type="entry name" value="Aldolase_TIM"/>
</dbReference>
<dbReference type="AlphaFoldDB" id="A0A0C2VJQ9"/>
<dbReference type="PANTHER" id="PTHR22893:SF55">
    <property type="entry name" value="OXIDOREDUCTASE-RELATED"/>
    <property type="match status" value="1"/>
</dbReference>
<dbReference type="PANTHER" id="PTHR22893">
    <property type="entry name" value="NADH OXIDOREDUCTASE-RELATED"/>
    <property type="match status" value="1"/>
</dbReference>
<proteinExistence type="predicted"/>
<protein>
    <submittedName>
        <fullName evidence="2">12-oxophytodienoate reductase</fullName>
    </submittedName>
</protein>
<dbReference type="EMBL" id="MRBO01000697">
    <property type="protein sequence ID" value="KAB2582354.1"/>
    <property type="molecule type" value="Genomic_DNA"/>
</dbReference>
<name>A0A0C2VJQ9_RHOER</name>
<reference evidence="2 3" key="1">
    <citation type="journal article" date="2017" name="Poromechanics V (2013)">
        <title>Genomic Characterization of the Arsenic-Tolerant Actinobacterium, &lt;i&gt;Rhodococcus erythropolis&lt;/i&gt; S43.</title>
        <authorList>
            <person name="Retamal-Morales G."/>
            <person name="Mehnert M."/>
            <person name="Schwabe R."/>
            <person name="Tischler D."/>
            <person name="Schloemann M."/>
            <person name="Levican G.J."/>
        </authorList>
    </citation>
    <scope>NUCLEOTIDE SEQUENCE [LARGE SCALE GENOMIC DNA]</scope>
    <source>
        <strain evidence="2 3">S43</strain>
    </source>
</reference>